<accession>A0AAD6G992</accession>
<dbReference type="AlphaFoldDB" id="A0AAD6G992"/>
<comment type="caution">
    <text evidence="1">The sequence shown here is derived from an EMBL/GenBank/DDBJ whole genome shotgun (WGS) entry which is preliminary data.</text>
</comment>
<dbReference type="Proteomes" id="UP001213681">
    <property type="component" value="Unassembled WGS sequence"/>
</dbReference>
<organism evidence="1 2">
    <name type="scientific">Penicillium daleae</name>
    <dbReference type="NCBI Taxonomy" id="63821"/>
    <lineage>
        <taxon>Eukaryota</taxon>
        <taxon>Fungi</taxon>
        <taxon>Dikarya</taxon>
        <taxon>Ascomycota</taxon>
        <taxon>Pezizomycotina</taxon>
        <taxon>Eurotiomycetes</taxon>
        <taxon>Eurotiomycetidae</taxon>
        <taxon>Eurotiales</taxon>
        <taxon>Aspergillaceae</taxon>
        <taxon>Penicillium</taxon>
    </lineage>
</organism>
<dbReference type="EMBL" id="JAPVEA010000001">
    <property type="protein sequence ID" value="KAJ5465161.1"/>
    <property type="molecule type" value="Genomic_DNA"/>
</dbReference>
<reference evidence="1" key="2">
    <citation type="journal article" date="2023" name="IMA Fungus">
        <title>Comparative genomic study of the Penicillium genus elucidates a diverse pangenome and 15 lateral gene transfer events.</title>
        <authorList>
            <person name="Petersen C."/>
            <person name="Sorensen T."/>
            <person name="Nielsen M.R."/>
            <person name="Sondergaard T.E."/>
            <person name="Sorensen J.L."/>
            <person name="Fitzpatrick D.A."/>
            <person name="Frisvad J.C."/>
            <person name="Nielsen K.L."/>
        </authorList>
    </citation>
    <scope>NUCLEOTIDE SEQUENCE</scope>
    <source>
        <strain evidence="1">IBT 16125</strain>
    </source>
</reference>
<reference evidence="1" key="1">
    <citation type="submission" date="2022-12" db="EMBL/GenBank/DDBJ databases">
        <authorList>
            <person name="Petersen C."/>
        </authorList>
    </citation>
    <scope>NUCLEOTIDE SEQUENCE</scope>
    <source>
        <strain evidence="1">IBT 16125</strain>
    </source>
</reference>
<gene>
    <name evidence="1" type="ORF">N7458_000847</name>
</gene>
<proteinExistence type="predicted"/>
<sequence>MLGDILAGQRSGITPAWSPVISLEFAAFWGSTTRKMRKKVRGLSARGTYKKKAIWIIGLEEV</sequence>
<dbReference type="GeneID" id="81594484"/>
<dbReference type="RefSeq" id="XP_056772008.1">
    <property type="nucleotide sequence ID" value="XM_056904241.1"/>
</dbReference>
<keyword evidence="2" id="KW-1185">Reference proteome</keyword>
<evidence type="ECO:0000313" key="1">
    <source>
        <dbReference type="EMBL" id="KAJ5465161.1"/>
    </source>
</evidence>
<name>A0AAD6G992_9EURO</name>
<evidence type="ECO:0000313" key="2">
    <source>
        <dbReference type="Proteomes" id="UP001213681"/>
    </source>
</evidence>
<protein>
    <submittedName>
        <fullName evidence="1">Uncharacterized protein</fullName>
    </submittedName>
</protein>